<dbReference type="KEGG" id="aad:TC41_0366"/>
<dbReference type="PATRIC" id="fig|1048834.4.peg.340"/>
<dbReference type="EMBL" id="CP002902">
    <property type="protein sequence ID" value="AEJ42332.1"/>
    <property type="molecule type" value="Genomic_DNA"/>
</dbReference>
<sequence length="282" mass="28441">MTLEAQDAFGNPVPNATITITPQNLPGVWITAVNGVALQQSVPQGNTSQTEPTPVPLFNPADILPSGWQLDYNSISVPGALAATNIGSGQVPTITLTTNNNGEVQLTLEDGAVTYAAVNTTKGTGQNATYQLITAPSVQVSGGELNAYSAGGTTAIGEVPITWQGGAGNVATVTLGTFSTSSSTSPYDYSGTVTVTYPDGNPVTGLTYSNFAVSDNSGASGVNYTGVASNSTPSAGDFTVSGGTNGVYTLNVYTSSDVKGDTLTVKVTANGVSQTATATYSN</sequence>
<name>F8IKE4_ALIAT</name>
<evidence type="ECO:0000313" key="2">
    <source>
        <dbReference type="Proteomes" id="UP000000292"/>
    </source>
</evidence>
<proteinExistence type="predicted"/>
<reference evidence="1 2" key="1">
    <citation type="journal article" date="2011" name="J. Bacteriol.">
        <title>Complete Genome Sequence of Alicyclobacillus acidocaldarius Strain Tc-4-1.</title>
        <authorList>
            <person name="Chen Y."/>
            <person name="He Y."/>
            <person name="Zhang B."/>
            <person name="Yang J."/>
            <person name="Li W."/>
            <person name="Dong Z."/>
            <person name="Hu S."/>
        </authorList>
    </citation>
    <scope>NUCLEOTIDE SEQUENCE [LARGE SCALE GENOMIC DNA]</scope>
    <source>
        <strain evidence="1 2">Tc-4-1</strain>
    </source>
</reference>
<dbReference type="AlphaFoldDB" id="F8IKE4"/>
<dbReference type="HOGENOM" id="CLU_985658_0_0_9"/>
<protein>
    <submittedName>
        <fullName evidence="1">Uncharacterized protein</fullName>
    </submittedName>
</protein>
<accession>F8IKE4</accession>
<reference evidence="2" key="2">
    <citation type="submission" date="2011-06" db="EMBL/GenBank/DDBJ databases">
        <title>The complete genome sequence of Alicyclobacillus acidocaldarius sp. Tc-4-1.</title>
        <authorList>
            <person name="Chen Y."/>
            <person name="He Y."/>
            <person name="Dong Z."/>
            <person name="Hu S."/>
        </authorList>
    </citation>
    <scope>NUCLEOTIDE SEQUENCE [LARGE SCALE GENOMIC DNA]</scope>
    <source>
        <strain evidence="2">Tc-4-1</strain>
    </source>
</reference>
<evidence type="ECO:0000313" key="1">
    <source>
        <dbReference type="EMBL" id="AEJ42332.1"/>
    </source>
</evidence>
<organism evidence="1 2">
    <name type="scientific">Alicyclobacillus acidocaldarius (strain Tc-4-1)</name>
    <name type="common">Bacillus acidocaldarius</name>
    <dbReference type="NCBI Taxonomy" id="1048834"/>
    <lineage>
        <taxon>Bacteria</taxon>
        <taxon>Bacillati</taxon>
        <taxon>Bacillota</taxon>
        <taxon>Bacilli</taxon>
        <taxon>Bacillales</taxon>
        <taxon>Alicyclobacillaceae</taxon>
        <taxon>Alicyclobacillus</taxon>
    </lineage>
</organism>
<dbReference type="STRING" id="1048834.TC41_0366"/>
<dbReference type="Proteomes" id="UP000000292">
    <property type="component" value="Chromosome"/>
</dbReference>
<gene>
    <name evidence="1" type="ordered locus">TC41_0366</name>
</gene>